<dbReference type="Pfam" id="PF01012">
    <property type="entry name" value="ETF"/>
    <property type="match status" value="1"/>
</dbReference>
<keyword evidence="8" id="KW-1185">Reference proteome</keyword>
<comment type="subunit">
    <text evidence="2">Heterodimer of an alpha and a beta subunit.</text>
</comment>
<evidence type="ECO:0000259" key="6">
    <source>
        <dbReference type="SMART" id="SM00893"/>
    </source>
</evidence>
<dbReference type="PIRSF" id="PIRSF000090">
    <property type="entry name" value="Beta-ETF"/>
    <property type="match status" value="1"/>
</dbReference>
<dbReference type="SMART" id="SM00893">
    <property type="entry name" value="ETF"/>
    <property type="match status" value="1"/>
</dbReference>
<evidence type="ECO:0000256" key="1">
    <source>
        <dbReference type="ARBA" id="ARBA00007557"/>
    </source>
</evidence>
<dbReference type="PANTHER" id="PTHR21294:SF8">
    <property type="entry name" value="ELECTRON TRANSFER FLAVOPROTEIN SUBUNIT BETA"/>
    <property type="match status" value="1"/>
</dbReference>
<dbReference type="EMBL" id="LPVJ01000052">
    <property type="protein sequence ID" value="KUO95404.1"/>
    <property type="molecule type" value="Genomic_DNA"/>
</dbReference>
<organism evidence="7 8">
    <name type="scientific">Ferroacidibacillus organovorans</name>
    <dbReference type="NCBI Taxonomy" id="1765683"/>
    <lineage>
        <taxon>Bacteria</taxon>
        <taxon>Bacillati</taxon>
        <taxon>Bacillota</taxon>
        <taxon>Bacilli</taxon>
        <taxon>Bacillales</taxon>
        <taxon>Alicyclobacillaceae</taxon>
        <taxon>Ferroacidibacillus</taxon>
    </lineage>
</organism>
<comment type="caution">
    <text evidence="7">The sequence shown here is derived from an EMBL/GenBank/DDBJ whole genome shotgun (WGS) entry which is preliminary data.</text>
</comment>
<dbReference type="AlphaFoldDB" id="A0A124IVV5"/>
<reference evidence="7 8" key="1">
    <citation type="submission" date="2015-12" db="EMBL/GenBank/DDBJ databases">
        <title>Draft genome sequence of Acidibacillus ferrooxidans ITV001, isolated from a chalcopyrite acid mine drainage site in Brazil.</title>
        <authorList>
            <person name="Dall'Agnol H."/>
            <person name="Nancucheo I."/>
            <person name="Johnson B."/>
            <person name="Oliveira R."/>
            <person name="Leite L."/>
            <person name="Pylro V."/>
            <person name="Nunes G.L."/>
            <person name="Tzotzos G."/>
            <person name="Fernandes G.R."/>
            <person name="Dutra J."/>
            <person name="Orellana S.C."/>
            <person name="Oliveira G."/>
        </authorList>
    </citation>
    <scope>NUCLEOTIDE SEQUENCE [LARGE SCALE GENOMIC DNA]</scope>
    <source>
        <strain evidence="8">ITV01</strain>
    </source>
</reference>
<dbReference type="PANTHER" id="PTHR21294">
    <property type="entry name" value="ELECTRON TRANSFER FLAVOPROTEIN BETA-SUBUNIT"/>
    <property type="match status" value="1"/>
</dbReference>
<name>A0A124IVV5_9BACL</name>
<dbReference type="GO" id="GO:0009055">
    <property type="term" value="F:electron transfer activity"/>
    <property type="evidence" value="ECO:0007669"/>
    <property type="project" value="InterPro"/>
</dbReference>
<dbReference type="OrthoDB" id="9804960at2"/>
<dbReference type="InterPro" id="IPR033948">
    <property type="entry name" value="ETF_beta_N"/>
</dbReference>
<protein>
    <recommendedName>
        <fullName evidence="3">Electron transfer flavoprotein subunit beta</fullName>
    </recommendedName>
</protein>
<keyword evidence="4" id="KW-0813">Transport</keyword>
<evidence type="ECO:0000313" key="7">
    <source>
        <dbReference type="EMBL" id="KUO95404.1"/>
    </source>
</evidence>
<accession>A0A124IVV5</accession>
<dbReference type="InterPro" id="IPR012255">
    <property type="entry name" value="ETF_b"/>
</dbReference>
<gene>
    <name evidence="7" type="ORF">ATW55_11165</name>
</gene>
<dbReference type="GO" id="GO:0005829">
    <property type="term" value="C:cytosol"/>
    <property type="evidence" value="ECO:0007669"/>
    <property type="project" value="TreeGrafter"/>
</dbReference>
<dbReference type="RefSeq" id="WP_067717619.1">
    <property type="nucleotide sequence ID" value="NZ_LPVJ01000052.1"/>
</dbReference>
<dbReference type="InterPro" id="IPR014729">
    <property type="entry name" value="Rossmann-like_a/b/a_fold"/>
</dbReference>
<comment type="similarity">
    <text evidence="1">Belongs to the ETF beta-subunit/FixA family.</text>
</comment>
<dbReference type="Gene3D" id="3.40.50.620">
    <property type="entry name" value="HUPs"/>
    <property type="match status" value="1"/>
</dbReference>
<dbReference type="CDD" id="cd01714">
    <property type="entry name" value="ETF_beta"/>
    <property type="match status" value="1"/>
</dbReference>
<evidence type="ECO:0000313" key="8">
    <source>
        <dbReference type="Proteomes" id="UP000053557"/>
    </source>
</evidence>
<keyword evidence="5" id="KW-0249">Electron transport</keyword>
<evidence type="ECO:0000256" key="5">
    <source>
        <dbReference type="ARBA" id="ARBA00022982"/>
    </source>
</evidence>
<dbReference type="SUPFAM" id="SSF52402">
    <property type="entry name" value="Adenine nucleotide alpha hydrolases-like"/>
    <property type="match status" value="1"/>
</dbReference>
<proteinExistence type="inferred from homology"/>
<evidence type="ECO:0000256" key="3">
    <source>
        <dbReference type="ARBA" id="ARBA00016797"/>
    </source>
</evidence>
<evidence type="ECO:0000256" key="2">
    <source>
        <dbReference type="ARBA" id="ARBA00011355"/>
    </source>
</evidence>
<sequence length="253" mass="28137">MNILVMMKVTFSTEEEITIEQGEIVQDGISLILNPYDEYALEQAVQIKEAFGGEVTVLSVGSKRHEDTLRIALAMGADRMVMIDDPALMGDEWIVSQAISAFAKRERFDLIFGGQMSIDYASAQIGPRVAVELGIPIVTSILGFTMDGECAIVHRDMDGYTESLRVPLPALFTAQQGLNDPRYPTLQNRMRARKKSIVYYSGNDLHFTDENRKGKTVSQEFFVAPRKSAGKILHGSLADQVKELCDLLQSEIQ</sequence>
<dbReference type="Proteomes" id="UP000053557">
    <property type="component" value="Unassembled WGS sequence"/>
</dbReference>
<evidence type="ECO:0000256" key="4">
    <source>
        <dbReference type="ARBA" id="ARBA00022448"/>
    </source>
</evidence>
<feature type="domain" description="Electron transfer flavoprotein alpha/beta-subunit N-terminal" evidence="6">
    <location>
        <begin position="21"/>
        <end position="209"/>
    </location>
</feature>
<dbReference type="InterPro" id="IPR014730">
    <property type="entry name" value="ETF_a/b_N"/>
</dbReference>